<evidence type="ECO:0000313" key="2">
    <source>
        <dbReference type="EMBL" id="MDQ7250632.1"/>
    </source>
</evidence>
<keyword evidence="3" id="KW-1185">Reference proteome</keyword>
<dbReference type="Pfam" id="PF03692">
    <property type="entry name" value="CxxCxxCC"/>
    <property type="match status" value="1"/>
</dbReference>
<comment type="similarity">
    <text evidence="1">Belongs to the UPF0260 family.</text>
</comment>
<sequence length="148" mass="17076">MADAPDEPFWKTTPLGQMNRKQWESLCDGCGRCCLEKLRDADSNELFFTNVACKQLDLRNCRCKDYKHRQEIVPDCVQLTPRNIRRLDWLPETCAYRLVGEGKDLHWWHPLVSGDPKTVHQAGISVKGRAISERAAGDLEDHIVDWIK</sequence>
<dbReference type="NCBIfam" id="NF003507">
    <property type="entry name" value="PRK05170.2-5"/>
    <property type="match status" value="1"/>
</dbReference>
<dbReference type="NCBIfam" id="NF003501">
    <property type="entry name" value="PRK05170.1-5"/>
    <property type="match status" value="1"/>
</dbReference>
<dbReference type="PANTHER" id="PTHR37421:SF1">
    <property type="entry name" value="UPF0260 PROTEIN YCGN"/>
    <property type="match status" value="1"/>
</dbReference>
<comment type="caution">
    <text evidence="2">The sequence shown here is derived from an EMBL/GenBank/DDBJ whole genome shotgun (WGS) entry which is preliminary data.</text>
</comment>
<proteinExistence type="inferred from homology"/>
<evidence type="ECO:0000313" key="3">
    <source>
        <dbReference type="Proteomes" id="UP001230156"/>
    </source>
</evidence>
<gene>
    <name evidence="2" type="ORF">Q8A70_23285</name>
</gene>
<dbReference type="PANTHER" id="PTHR37421">
    <property type="entry name" value="UPF0260 PROTEIN YCGN"/>
    <property type="match status" value="1"/>
</dbReference>
<reference evidence="3" key="1">
    <citation type="submission" date="2023-08" db="EMBL/GenBank/DDBJ databases">
        <title>Rhodospirillaceae gen. nov., a novel taxon isolated from the Yangtze River Yuezi River estuary sludge.</title>
        <authorList>
            <person name="Ruan L."/>
        </authorList>
    </citation>
    <scope>NUCLEOTIDE SEQUENCE [LARGE SCALE GENOMIC DNA]</scope>
    <source>
        <strain evidence="3">R-7</strain>
    </source>
</reference>
<dbReference type="InterPro" id="IPR005358">
    <property type="entry name" value="Puta_zinc/iron-chelating_dom"/>
</dbReference>
<dbReference type="HAMAP" id="MF_00676">
    <property type="entry name" value="UPF0260"/>
    <property type="match status" value="1"/>
</dbReference>
<name>A0ABU0YTX3_9PROT</name>
<dbReference type="RefSeq" id="WP_379960154.1">
    <property type="nucleotide sequence ID" value="NZ_JAUYVI010000007.1"/>
</dbReference>
<organism evidence="2 3">
    <name type="scientific">Dongia sedimenti</name>
    <dbReference type="NCBI Taxonomy" id="3064282"/>
    <lineage>
        <taxon>Bacteria</taxon>
        <taxon>Pseudomonadati</taxon>
        <taxon>Pseudomonadota</taxon>
        <taxon>Alphaproteobacteria</taxon>
        <taxon>Rhodospirillales</taxon>
        <taxon>Dongiaceae</taxon>
        <taxon>Dongia</taxon>
    </lineage>
</organism>
<dbReference type="Proteomes" id="UP001230156">
    <property type="component" value="Unassembled WGS sequence"/>
</dbReference>
<accession>A0ABU0YTX3</accession>
<dbReference type="InterPro" id="IPR008228">
    <property type="entry name" value="UCP006173"/>
</dbReference>
<evidence type="ECO:0000256" key="1">
    <source>
        <dbReference type="HAMAP-Rule" id="MF_00676"/>
    </source>
</evidence>
<protein>
    <recommendedName>
        <fullName evidence="1">UPF0260 protein Q8A70_23285</fullName>
    </recommendedName>
</protein>
<dbReference type="EMBL" id="JAUYVI010000007">
    <property type="protein sequence ID" value="MDQ7250632.1"/>
    <property type="molecule type" value="Genomic_DNA"/>
</dbReference>
<dbReference type="PIRSF" id="PIRSF006173">
    <property type="entry name" value="UCP006173"/>
    <property type="match status" value="1"/>
</dbReference>